<dbReference type="AlphaFoldDB" id="A0A7W2APT9"/>
<protein>
    <recommendedName>
        <fullName evidence="5">Heat-inducible transcription repressor HrcA</fullName>
    </recommendedName>
</protein>
<dbReference type="InterPro" id="IPR036388">
    <property type="entry name" value="WH-like_DNA-bd_sf"/>
</dbReference>
<dbReference type="PANTHER" id="PTHR34824:SF1">
    <property type="entry name" value="HEAT-INDUCIBLE TRANSCRIPTION REPRESSOR HRCA"/>
    <property type="match status" value="1"/>
</dbReference>
<evidence type="ECO:0000256" key="5">
    <source>
        <dbReference type="HAMAP-Rule" id="MF_00081"/>
    </source>
</evidence>
<organism evidence="8 9">
    <name type="scientific">Thermoactinomyces mirandus</name>
    <dbReference type="NCBI Taxonomy" id="2756294"/>
    <lineage>
        <taxon>Bacteria</taxon>
        <taxon>Bacillati</taxon>
        <taxon>Bacillota</taxon>
        <taxon>Bacilli</taxon>
        <taxon>Bacillales</taxon>
        <taxon>Thermoactinomycetaceae</taxon>
        <taxon>Thermoactinomyces</taxon>
    </lineage>
</organism>
<evidence type="ECO:0000256" key="2">
    <source>
        <dbReference type="ARBA" id="ARBA00023015"/>
    </source>
</evidence>
<dbReference type="SUPFAM" id="SSF55781">
    <property type="entry name" value="GAF domain-like"/>
    <property type="match status" value="1"/>
</dbReference>
<reference evidence="8 9" key="1">
    <citation type="submission" date="2020-07" db="EMBL/GenBank/DDBJ databases">
        <title>Thermoactinomyces phylogeny.</title>
        <authorList>
            <person name="Dunlap C."/>
        </authorList>
    </citation>
    <scope>NUCLEOTIDE SEQUENCE [LARGE SCALE GENOMIC DNA]</scope>
    <source>
        <strain evidence="8 9">AMNI-1</strain>
    </source>
</reference>
<dbReference type="SUPFAM" id="SSF46785">
    <property type="entry name" value="Winged helix' DNA-binding domain"/>
    <property type="match status" value="1"/>
</dbReference>
<dbReference type="InterPro" id="IPR021153">
    <property type="entry name" value="HrcA_C"/>
</dbReference>
<evidence type="ECO:0000313" key="8">
    <source>
        <dbReference type="EMBL" id="MBA4600773.1"/>
    </source>
</evidence>
<keyword evidence="9" id="KW-1185">Reference proteome</keyword>
<keyword evidence="3 5" id="KW-0346">Stress response</keyword>
<feature type="domain" description="Heat-inducible transcription repressor HrcA C-terminal" evidence="7">
    <location>
        <begin position="104"/>
        <end position="322"/>
    </location>
</feature>
<dbReference type="PANTHER" id="PTHR34824">
    <property type="entry name" value="HEAT-INDUCIBLE TRANSCRIPTION REPRESSOR HRCA"/>
    <property type="match status" value="1"/>
</dbReference>
<accession>A0A7W2APT9</accession>
<dbReference type="HAMAP" id="MF_00081">
    <property type="entry name" value="HrcA"/>
    <property type="match status" value="1"/>
</dbReference>
<keyword evidence="1 5" id="KW-0678">Repressor</keyword>
<dbReference type="RefSeq" id="WP_181736586.1">
    <property type="nucleotide sequence ID" value="NZ_JACEOL010000001.1"/>
</dbReference>
<evidence type="ECO:0000256" key="6">
    <source>
        <dbReference type="SAM" id="Coils"/>
    </source>
</evidence>
<dbReference type="NCBIfam" id="TIGR00331">
    <property type="entry name" value="hrcA"/>
    <property type="match status" value="1"/>
</dbReference>
<dbReference type="PIRSF" id="PIRSF005485">
    <property type="entry name" value="HrcA"/>
    <property type="match status" value="1"/>
</dbReference>
<dbReference type="Proteomes" id="UP000538292">
    <property type="component" value="Unassembled WGS sequence"/>
</dbReference>
<dbReference type="GO" id="GO:0045892">
    <property type="term" value="P:negative regulation of DNA-templated transcription"/>
    <property type="evidence" value="ECO:0007669"/>
    <property type="project" value="UniProtKB-UniRule"/>
</dbReference>
<dbReference type="InterPro" id="IPR002571">
    <property type="entry name" value="HrcA"/>
</dbReference>
<comment type="caution">
    <text evidence="8">The sequence shown here is derived from an EMBL/GenBank/DDBJ whole genome shotgun (WGS) entry which is preliminary data.</text>
</comment>
<dbReference type="Pfam" id="PF01628">
    <property type="entry name" value="HrcA"/>
    <property type="match status" value="1"/>
</dbReference>
<dbReference type="Gene3D" id="1.10.10.10">
    <property type="entry name" value="Winged helix-like DNA-binding domain superfamily/Winged helix DNA-binding domain"/>
    <property type="match status" value="1"/>
</dbReference>
<evidence type="ECO:0000256" key="3">
    <source>
        <dbReference type="ARBA" id="ARBA00023016"/>
    </source>
</evidence>
<comment type="similarity">
    <text evidence="5">Belongs to the HrcA family.</text>
</comment>
<keyword evidence="2 5" id="KW-0805">Transcription regulation</keyword>
<feature type="coiled-coil region" evidence="6">
    <location>
        <begin position="198"/>
        <end position="225"/>
    </location>
</feature>
<dbReference type="InterPro" id="IPR023120">
    <property type="entry name" value="WHTH_transcript_rep_HrcA_IDD"/>
</dbReference>
<dbReference type="InterPro" id="IPR036390">
    <property type="entry name" value="WH_DNA-bd_sf"/>
</dbReference>
<dbReference type="Gene3D" id="3.30.450.40">
    <property type="match status" value="1"/>
</dbReference>
<sequence>MLTERQKLILWAVINDYIVSAEPVGSRTVSKKKGIDFSAATVRNVMADLEEMGYLEQPHTSAGRIPSQKGYRFYVDYLLKPYMWSKQDLIALHDFHVTRMDHVEQAIKQTNSILSQLTNYMTFILGPKITESKLKHLQIVPLYDRSAVSILVTDTGHVYQQRVKVPEGVSLSEIERWANFLNTRLNGCPISKLKPILVKKLAEELQRYVEHIEKLTNLLDQILRAQPDERLYTSGTTRILEQPEFQDVEKMKALLDLLEENEVIIQLLEPATEGVQVRIGYENHLEAVRDCSIISASYMFNGQPVGTIGVLGPIRMDYSRVIGIIDLLAKDFSKRLDTLFDCGE</sequence>
<dbReference type="GO" id="GO:0003677">
    <property type="term" value="F:DNA binding"/>
    <property type="evidence" value="ECO:0007669"/>
    <property type="project" value="InterPro"/>
</dbReference>
<name>A0A7W2APT9_9BACL</name>
<keyword evidence="4 5" id="KW-0804">Transcription</keyword>
<evidence type="ECO:0000256" key="4">
    <source>
        <dbReference type="ARBA" id="ARBA00023163"/>
    </source>
</evidence>
<proteinExistence type="inferred from homology"/>
<evidence type="ECO:0000259" key="7">
    <source>
        <dbReference type="Pfam" id="PF01628"/>
    </source>
</evidence>
<comment type="function">
    <text evidence="5">Negative regulator of class I heat shock genes (grpE-dnaK-dnaJ and groELS operons). Prevents heat-shock induction of these operons.</text>
</comment>
<evidence type="ECO:0000313" key="9">
    <source>
        <dbReference type="Proteomes" id="UP000538292"/>
    </source>
</evidence>
<gene>
    <name evidence="5 8" type="primary">hrcA</name>
    <name evidence="8" type="ORF">H2C83_00220</name>
</gene>
<dbReference type="InterPro" id="IPR029016">
    <property type="entry name" value="GAF-like_dom_sf"/>
</dbReference>
<keyword evidence="6" id="KW-0175">Coiled coil</keyword>
<dbReference type="Gene3D" id="3.30.390.60">
    <property type="entry name" value="Heat-inducible transcription repressor hrca homolog, domain 3"/>
    <property type="match status" value="1"/>
</dbReference>
<evidence type="ECO:0000256" key="1">
    <source>
        <dbReference type="ARBA" id="ARBA00022491"/>
    </source>
</evidence>
<dbReference type="EMBL" id="JACEOL010000001">
    <property type="protein sequence ID" value="MBA4600773.1"/>
    <property type="molecule type" value="Genomic_DNA"/>
</dbReference>